<evidence type="ECO:0000256" key="2">
    <source>
        <dbReference type="ARBA" id="ARBA00023295"/>
    </source>
</evidence>
<organism evidence="5 6">
    <name type="scientific">Natribaculum luteum</name>
    <dbReference type="NCBI Taxonomy" id="1586232"/>
    <lineage>
        <taxon>Archaea</taxon>
        <taxon>Methanobacteriati</taxon>
        <taxon>Methanobacteriota</taxon>
        <taxon>Stenosarchaea group</taxon>
        <taxon>Halobacteria</taxon>
        <taxon>Halobacteriales</taxon>
        <taxon>Natrialbaceae</taxon>
        <taxon>Natribaculum</taxon>
    </lineage>
</organism>
<dbReference type="PANTHER" id="PTHR42732">
    <property type="entry name" value="BETA-GALACTOSIDASE"/>
    <property type="match status" value="1"/>
</dbReference>
<dbReference type="Gene3D" id="2.60.40.10">
    <property type="entry name" value="Immunoglobulins"/>
    <property type="match status" value="1"/>
</dbReference>
<dbReference type="EMBL" id="JBHSDJ010000016">
    <property type="protein sequence ID" value="MFC4246734.1"/>
    <property type="molecule type" value="Genomic_DNA"/>
</dbReference>
<dbReference type="Pfam" id="PF00703">
    <property type="entry name" value="Glyco_hydro_2"/>
    <property type="match status" value="1"/>
</dbReference>
<dbReference type="InterPro" id="IPR008979">
    <property type="entry name" value="Galactose-bd-like_sf"/>
</dbReference>
<protein>
    <submittedName>
        <fullName evidence="5">Glycoside hydrolase family 2</fullName>
    </submittedName>
</protein>
<keyword evidence="1 5" id="KW-0378">Hydrolase</keyword>
<dbReference type="RefSeq" id="WP_246966330.1">
    <property type="nucleotide sequence ID" value="NZ_CP095397.1"/>
</dbReference>
<accession>A0ABD5NXD0</accession>
<evidence type="ECO:0000313" key="5">
    <source>
        <dbReference type="EMBL" id="MFC4246734.1"/>
    </source>
</evidence>
<feature type="region of interest" description="Disordered" evidence="3">
    <location>
        <begin position="1"/>
        <end position="36"/>
    </location>
</feature>
<keyword evidence="2" id="KW-0326">Glycosidase</keyword>
<dbReference type="Gene3D" id="2.60.120.260">
    <property type="entry name" value="Galactose-binding domain-like"/>
    <property type="match status" value="1"/>
</dbReference>
<dbReference type="InterPro" id="IPR017853">
    <property type="entry name" value="GH"/>
</dbReference>
<evidence type="ECO:0000259" key="4">
    <source>
        <dbReference type="Pfam" id="PF00703"/>
    </source>
</evidence>
<dbReference type="SUPFAM" id="SSF51445">
    <property type="entry name" value="(Trans)glycosidases"/>
    <property type="match status" value="1"/>
</dbReference>
<dbReference type="Gene3D" id="3.20.20.80">
    <property type="entry name" value="Glycosidases"/>
    <property type="match status" value="1"/>
</dbReference>
<gene>
    <name evidence="5" type="ORF">ACFOZ7_06945</name>
</gene>
<name>A0ABD5NXD0_9EURY</name>
<dbReference type="PANTHER" id="PTHR42732:SF1">
    <property type="entry name" value="BETA-MANNOSIDASE"/>
    <property type="match status" value="1"/>
</dbReference>
<evidence type="ECO:0000313" key="6">
    <source>
        <dbReference type="Proteomes" id="UP001595821"/>
    </source>
</evidence>
<reference evidence="5 6" key="1">
    <citation type="journal article" date="2014" name="Int. J. Syst. Evol. Microbiol.">
        <title>Complete genome sequence of Corynebacterium casei LMG S-19264T (=DSM 44701T), isolated from a smear-ripened cheese.</title>
        <authorList>
            <consortium name="US DOE Joint Genome Institute (JGI-PGF)"/>
            <person name="Walter F."/>
            <person name="Albersmeier A."/>
            <person name="Kalinowski J."/>
            <person name="Ruckert C."/>
        </authorList>
    </citation>
    <scope>NUCLEOTIDE SEQUENCE [LARGE SCALE GENOMIC DNA]</scope>
    <source>
        <strain evidence="5 6">IBRC-M 10912</strain>
    </source>
</reference>
<dbReference type="InterPro" id="IPR013783">
    <property type="entry name" value="Ig-like_fold"/>
</dbReference>
<feature type="domain" description="Glycoside hydrolase family 2 immunoglobulin-like beta-sandwich" evidence="4">
    <location>
        <begin position="142"/>
        <end position="237"/>
    </location>
</feature>
<dbReference type="GO" id="GO:0016798">
    <property type="term" value="F:hydrolase activity, acting on glycosyl bonds"/>
    <property type="evidence" value="ECO:0007669"/>
    <property type="project" value="UniProtKB-KW"/>
</dbReference>
<dbReference type="AlphaFoldDB" id="A0ABD5NXD0"/>
<dbReference type="InterPro" id="IPR051913">
    <property type="entry name" value="GH2_Domain-Containing"/>
</dbReference>
<evidence type="ECO:0000256" key="1">
    <source>
        <dbReference type="ARBA" id="ARBA00022801"/>
    </source>
</evidence>
<sequence length="619" mass="66890">MAGKWTGGVVESGNGDDPPIVDEWRTVPVPGRPSGLADADGSIAYRTRFDDPRTDGDERAILELRGVYGQARVWVNGTRRDIAGPYFVPTRFEFEPRQTNELLVVCEPPASVDGIYDTAAVPDELAVPGIWWDVSIEARPPTFLREVVATPRLSDDGASVDVDLEVDAGEAIDDAVTLSLRPEGVRGAGSMERTRVAADAGERARVSKTLEIRNPSLWWPRELGPQARYTIRAKLGDDVAERTVSLRTIERDEDGLLVNGRRVRARGFTRLPGGDEREDVRRAVDANATIVRPQAHVPSRDFYAACDEAGLLVWQDLPASGPDLDVDRGIDLATTLVEEYGTHPSLAMYGVQTATVDPFEEPLGSGRLAKLAVRWRAWRTDFDGSDAETIAAALPEDVPVVPITGPLGVDPDAAILGLGWQYLEASDVDWLLDRYPSLSSAVSGFGPASLSSERVDPDRVPGVDGELLERWVETAAQSRTYQARATKTIAEALRRRGCGIVVASPLRDAAPGGGPGVLTNDGAEKPAYQAMATAYEPVQAVLESPPAPGTVGFSLVNDTRERVETTVRWWAGENDGEQQVDADPLEVADAGRLEIPADASEVRLELSVGGRTVYNLYGL</sequence>
<dbReference type="SUPFAM" id="SSF49303">
    <property type="entry name" value="beta-Galactosidase/glucuronidase domain"/>
    <property type="match status" value="1"/>
</dbReference>
<dbReference type="InterPro" id="IPR036156">
    <property type="entry name" value="Beta-gal/glucu_dom_sf"/>
</dbReference>
<dbReference type="Proteomes" id="UP001595821">
    <property type="component" value="Unassembled WGS sequence"/>
</dbReference>
<comment type="caution">
    <text evidence="5">The sequence shown here is derived from an EMBL/GenBank/DDBJ whole genome shotgun (WGS) entry which is preliminary data.</text>
</comment>
<proteinExistence type="predicted"/>
<dbReference type="SUPFAM" id="SSF49785">
    <property type="entry name" value="Galactose-binding domain-like"/>
    <property type="match status" value="1"/>
</dbReference>
<dbReference type="GeneID" id="71854242"/>
<evidence type="ECO:0000256" key="3">
    <source>
        <dbReference type="SAM" id="MobiDB-lite"/>
    </source>
</evidence>
<dbReference type="InterPro" id="IPR006102">
    <property type="entry name" value="Ig-like_GH2"/>
</dbReference>